<dbReference type="Proteomes" id="UP001152523">
    <property type="component" value="Unassembled WGS sequence"/>
</dbReference>
<protein>
    <submittedName>
        <fullName evidence="1">Uncharacterized protein</fullName>
    </submittedName>
</protein>
<accession>A0AAV0DJ69</accession>
<evidence type="ECO:0000313" key="1">
    <source>
        <dbReference type="EMBL" id="CAH9099915.1"/>
    </source>
</evidence>
<organism evidence="1 2">
    <name type="scientific">Cuscuta epithymum</name>
    <dbReference type="NCBI Taxonomy" id="186058"/>
    <lineage>
        <taxon>Eukaryota</taxon>
        <taxon>Viridiplantae</taxon>
        <taxon>Streptophyta</taxon>
        <taxon>Embryophyta</taxon>
        <taxon>Tracheophyta</taxon>
        <taxon>Spermatophyta</taxon>
        <taxon>Magnoliopsida</taxon>
        <taxon>eudicotyledons</taxon>
        <taxon>Gunneridae</taxon>
        <taxon>Pentapetalae</taxon>
        <taxon>asterids</taxon>
        <taxon>lamiids</taxon>
        <taxon>Solanales</taxon>
        <taxon>Convolvulaceae</taxon>
        <taxon>Cuscuteae</taxon>
        <taxon>Cuscuta</taxon>
        <taxon>Cuscuta subgen. Cuscuta</taxon>
    </lineage>
</organism>
<name>A0AAV0DJ69_9ASTE</name>
<proteinExistence type="predicted"/>
<sequence>MKKVTTPRGSELNISDDAATLVDVINVEKMALGGLHVQPLTASNHPARCPIRGGVWRAPR</sequence>
<dbReference type="AlphaFoldDB" id="A0AAV0DJ69"/>
<keyword evidence="2" id="KW-1185">Reference proteome</keyword>
<gene>
    <name evidence="1" type="ORF">CEPIT_LOCUS15143</name>
</gene>
<reference evidence="1" key="1">
    <citation type="submission" date="2022-07" db="EMBL/GenBank/DDBJ databases">
        <authorList>
            <person name="Macas J."/>
            <person name="Novak P."/>
            <person name="Neumann P."/>
        </authorList>
    </citation>
    <scope>NUCLEOTIDE SEQUENCE</scope>
</reference>
<comment type="caution">
    <text evidence="1">The sequence shown here is derived from an EMBL/GenBank/DDBJ whole genome shotgun (WGS) entry which is preliminary data.</text>
</comment>
<dbReference type="EMBL" id="CAMAPF010000106">
    <property type="protein sequence ID" value="CAH9099915.1"/>
    <property type="molecule type" value="Genomic_DNA"/>
</dbReference>
<evidence type="ECO:0000313" key="2">
    <source>
        <dbReference type="Proteomes" id="UP001152523"/>
    </source>
</evidence>